<name>A0A6J2YGS5_SITOR</name>
<gene>
    <name evidence="3" type="primary">LOC115887354</name>
</gene>
<proteinExistence type="predicted"/>
<keyword evidence="1" id="KW-0732">Signal</keyword>
<organism evidence="2 3">
    <name type="scientific">Sitophilus oryzae</name>
    <name type="common">Rice weevil</name>
    <name type="synonym">Curculio oryzae</name>
    <dbReference type="NCBI Taxonomy" id="7048"/>
    <lineage>
        <taxon>Eukaryota</taxon>
        <taxon>Metazoa</taxon>
        <taxon>Ecdysozoa</taxon>
        <taxon>Arthropoda</taxon>
        <taxon>Hexapoda</taxon>
        <taxon>Insecta</taxon>
        <taxon>Pterygota</taxon>
        <taxon>Neoptera</taxon>
        <taxon>Endopterygota</taxon>
        <taxon>Coleoptera</taxon>
        <taxon>Polyphaga</taxon>
        <taxon>Cucujiformia</taxon>
        <taxon>Curculionidae</taxon>
        <taxon>Dryophthorinae</taxon>
        <taxon>Sitophilus</taxon>
    </lineage>
</organism>
<accession>A0A6J2YGS5</accession>
<dbReference type="AlphaFoldDB" id="A0A6J2YGS5"/>
<dbReference type="KEGG" id="soy:115887354"/>
<feature type="chain" id="PRO_5026674290" evidence="1">
    <location>
        <begin position="21"/>
        <end position="86"/>
    </location>
</feature>
<feature type="signal peptide" evidence="1">
    <location>
        <begin position="1"/>
        <end position="20"/>
    </location>
</feature>
<evidence type="ECO:0000313" key="3">
    <source>
        <dbReference type="RefSeq" id="XP_030762632.1"/>
    </source>
</evidence>
<dbReference type="Proteomes" id="UP000504635">
    <property type="component" value="Unplaced"/>
</dbReference>
<evidence type="ECO:0000313" key="2">
    <source>
        <dbReference type="Proteomes" id="UP000504635"/>
    </source>
</evidence>
<protein>
    <submittedName>
        <fullName evidence="3">Uncharacterized histidine-rich protein DDB_G0274557-like</fullName>
    </submittedName>
</protein>
<sequence length="86" mass="9939">MISFKAIVVVLAIIFGMALGAPSYGGYHKHVRIIVPHHVHTVHHHHVEKIHVPVHHHHIEKVHVPVHHHVEHVHVPIETHAHEGWW</sequence>
<reference evidence="3" key="1">
    <citation type="submission" date="2025-08" db="UniProtKB">
        <authorList>
            <consortium name="RefSeq"/>
        </authorList>
    </citation>
    <scope>IDENTIFICATION</scope>
    <source>
        <tissue evidence="3">Gonads</tissue>
    </source>
</reference>
<dbReference type="RefSeq" id="XP_030762632.1">
    <property type="nucleotide sequence ID" value="XM_030906772.1"/>
</dbReference>
<dbReference type="GeneID" id="115887354"/>
<dbReference type="InParanoid" id="A0A6J2YGS5"/>
<evidence type="ECO:0000256" key="1">
    <source>
        <dbReference type="SAM" id="SignalP"/>
    </source>
</evidence>
<keyword evidence="2" id="KW-1185">Reference proteome</keyword>